<dbReference type="InterPro" id="IPR024449">
    <property type="entry name" value="Anti-sigma_RsgI_N"/>
</dbReference>
<dbReference type="AlphaFoldDB" id="A0A1G7XDA0"/>
<proteinExistence type="predicted"/>
<evidence type="ECO:0000256" key="3">
    <source>
        <dbReference type="ARBA" id="ARBA00022692"/>
    </source>
</evidence>
<dbReference type="PROSITE" id="PS51849">
    <property type="entry name" value="RSGI_N"/>
    <property type="match status" value="1"/>
</dbReference>
<name>A0A1G7XDA0_9FIRM</name>
<feature type="domain" description="RsgI N-terminal anti-sigma" evidence="8">
    <location>
        <begin position="4"/>
        <end position="51"/>
    </location>
</feature>
<keyword evidence="4 7" id="KW-1133">Transmembrane helix</keyword>
<evidence type="ECO:0000313" key="9">
    <source>
        <dbReference type="EMBL" id="SDG82212.1"/>
    </source>
</evidence>
<comment type="subcellular location">
    <subcellularLocation>
        <location evidence="1">Cell membrane</location>
        <topology evidence="1">Single-pass membrane protein</topology>
    </subcellularLocation>
</comment>
<dbReference type="RefSeq" id="WP_092331863.1">
    <property type="nucleotide sequence ID" value="NZ_FNCP01000006.1"/>
</dbReference>
<feature type="compositionally biased region" description="Low complexity" evidence="6">
    <location>
        <begin position="290"/>
        <end position="300"/>
    </location>
</feature>
<evidence type="ECO:0000256" key="1">
    <source>
        <dbReference type="ARBA" id="ARBA00004162"/>
    </source>
</evidence>
<evidence type="ECO:0000259" key="8">
    <source>
        <dbReference type="PROSITE" id="PS51849"/>
    </source>
</evidence>
<keyword evidence="5 7" id="KW-0472">Membrane</keyword>
<evidence type="ECO:0000256" key="4">
    <source>
        <dbReference type="ARBA" id="ARBA00022989"/>
    </source>
</evidence>
<dbReference type="EMBL" id="FNCP01000006">
    <property type="protein sequence ID" value="SDG82212.1"/>
    <property type="molecule type" value="Genomic_DNA"/>
</dbReference>
<feature type="compositionally biased region" description="Low complexity" evidence="6">
    <location>
        <begin position="260"/>
        <end position="269"/>
    </location>
</feature>
<dbReference type="OrthoDB" id="9800626at2"/>
<feature type="compositionally biased region" description="Basic and acidic residues" evidence="6">
    <location>
        <begin position="354"/>
        <end position="373"/>
    </location>
</feature>
<keyword evidence="10" id="KW-1185">Reference proteome</keyword>
<accession>A0A1G7XDA0</accession>
<keyword evidence="3 7" id="KW-0812">Transmembrane</keyword>
<evidence type="ECO:0000313" key="10">
    <source>
        <dbReference type="Proteomes" id="UP000198656"/>
    </source>
</evidence>
<evidence type="ECO:0000256" key="7">
    <source>
        <dbReference type="SAM" id="Phobius"/>
    </source>
</evidence>
<sequence>MNKIKAVVLEKSGYRYTVLDKGGAFRHIHRRQNAEIGEEIEIQVPSMQWFRELRAWAGVAALFFLVLTTIFAWNLYQAPTAVALLSVDINPSIQFTIDDQGNLLKINSKNEDAEGLLKNIDFEGRPLDSVLEEFVIEAYNQSFLKPEQSWIVVGYSPLSTNPSVEVEEKLNEERIMSWLRTDFEEKGFTPQVAIFAVTAEDRELALKEDLTLGEYALWQTAIQAGVDTPVEKLKDTKERVNLLENPKVQVQVNENKKDQQQQSVSSVKDSMPDKSNKKDTKNNHPKNDTENLNNNLNNPNEENKMNGAGRDRINQGRDIKDKGKEKELEKDIGEHGTKNNDKGKEKGNSSLSADVKRNDQSSNKKENKPEKDD</sequence>
<dbReference type="Proteomes" id="UP000198656">
    <property type="component" value="Unassembled WGS sequence"/>
</dbReference>
<keyword evidence="2" id="KW-1003">Cell membrane</keyword>
<feature type="region of interest" description="Disordered" evidence="6">
    <location>
        <begin position="246"/>
        <end position="373"/>
    </location>
</feature>
<gene>
    <name evidence="9" type="ORF">SAMN05443529_106202</name>
</gene>
<protein>
    <recommendedName>
        <fullName evidence="8">RsgI N-terminal anti-sigma domain-containing protein</fullName>
    </recommendedName>
</protein>
<evidence type="ECO:0000256" key="5">
    <source>
        <dbReference type="ARBA" id="ARBA00023136"/>
    </source>
</evidence>
<feature type="transmembrane region" description="Helical" evidence="7">
    <location>
        <begin position="55"/>
        <end position="76"/>
    </location>
</feature>
<feature type="compositionally biased region" description="Basic and acidic residues" evidence="6">
    <location>
        <begin position="270"/>
        <end position="289"/>
    </location>
</feature>
<dbReference type="STRING" id="1121419.SAMN05443529_106202"/>
<organism evidence="9 10">
    <name type="scientific">Desulfosporosinus hippei DSM 8344</name>
    <dbReference type="NCBI Taxonomy" id="1121419"/>
    <lineage>
        <taxon>Bacteria</taxon>
        <taxon>Bacillati</taxon>
        <taxon>Bacillota</taxon>
        <taxon>Clostridia</taxon>
        <taxon>Eubacteriales</taxon>
        <taxon>Desulfitobacteriaceae</taxon>
        <taxon>Desulfosporosinus</taxon>
    </lineage>
</organism>
<reference evidence="10" key="1">
    <citation type="submission" date="2016-10" db="EMBL/GenBank/DDBJ databases">
        <authorList>
            <person name="Varghese N."/>
            <person name="Submissions S."/>
        </authorList>
    </citation>
    <scope>NUCLEOTIDE SEQUENCE [LARGE SCALE GENOMIC DNA]</scope>
    <source>
        <strain evidence="10">DSM 8344</strain>
    </source>
</reference>
<dbReference type="Pfam" id="PF12791">
    <property type="entry name" value="RsgI_N"/>
    <property type="match status" value="1"/>
</dbReference>
<feature type="compositionally biased region" description="Basic and acidic residues" evidence="6">
    <location>
        <begin position="301"/>
        <end position="347"/>
    </location>
</feature>
<evidence type="ECO:0000256" key="6">
    <source>
        <dbReference type="SAM" id="MobiDB-lite"/>
    </source>
</evidence>
<dbReference type="Pfam" id="PF23750">
    <property type="entry name" value="RsgI_M"/>
    <property type="match status" value="1"/>
</dbReference>
<evidence type="ECO:0000256" key="2">
    <source>
        <dbReference type="ARBA" id="ARBA00022475"/>
    </source>
</evidence>
<dbReference type="GO" id="GO:0005886">
    <property type="term" value="C:plasma membrane"/>
    <property type="evidence" value="ECO:0007669"/>
    <property type="project" value="UniProtKB-SubCell"/>
</dbReference>
<dbReference type="InterPro" id="IPR055431">
    <property type="entry name" value="RsgI_M"/>
</dbReference>